<evidence type="ECO:0000256" key="3">
    <source>
        <dbReference type="ARBA" id="ARBA00022679"/>
    </source>
</evidence>
<name>A0A1F6AN81_9BACT</name>
<keyword evidence="3" id="KW-0808">Transferase</keyword>
<accession>A0A1F6AN81</accession>
<proteinExistence type="inferred from homology"/>
<keyword evidence="2" id="KW-0328">Glycosyltransferase</keyword>
<dbReference type="GO" id="GO:0004582">
    <property type="term" value="F:dolichyl-phosphate beta-D-mannosyltransferase activity"/>
    <property type="evidence" value="ECO:0007669"/>
    <property type="project" value="InterPro"/>
</dbReference>
<comment type="caution">
    <text evidence="5">The sequence shown here is derived from an EMBL/GenBank/DDBJ whole genome shotgun (WGS) entry which is preliminary data.</text>
</comment>
<dbReference type="InterPro" id="IPR001173">
    <property type="entry name" value="Glyco_trans_2-like"/>
</dbReference>
<feature type="domain" description="Glycosyltransferase 2-like" evidence="4">
    <location>
        <begin position="6"/>
        <end position="173"/>
    </location>
</feature>
<dbReference type="Gene3D" id="3.90.550.10">
    <property type="entry name" value="Spore Coat Polysaccharide Biosynthesis Protein SpsA, Chain A"/>
    <property type="match status" value="1"/>
</dbReference>
<dbReference type="Proteomes" id="UP000176609">
    <property type="component" value="Unassembled WGS sequence"/>
</dbReference>
<evidence type="ECO:0000313" key="5">
    <source>
        <dbReference type="EMBL" id="OGG26145.1"/>
    </source>
</evidence>
<organism evidence="5 6">
    <name type="scientific">Candidatus Gottesmanbacteria bacterium RIFCSPLOWO2_01_FULL_39_12b</name>
    <dbReference type="NCBI Taxonomy" id="1798388"/>
    <lineage>
        <taxon>Bacteria</taxon>
        <taxon>Candidatus Gottesmaniibacteriota</taxon>
    </lineage>
</organism>
<evidence type="ECO:0000256" key="2">
    <source>
        <dbReference type="ARBA" id="ARBA00022676"/>
    </source>
</evidence>
<evidence type="ECO:0000256" key="1">
    <source>
        <dbReference type="ARBA" id="ARBA00006739"/>
    </source>
</evidence>
<comment type="similarity">
    <text evidence="1">Belongs to the glycosyltransferase 2 family.</text>
</comment>
<dbReference type="InterPro" id="IPR039528">
    <property type="entry name" value="DPM1-like"/>
</dbReference>
<dbReference type="InterPro" id="IPR029044">
    <property type="entry name" value="Nucleotide-diphossugar_trans"/>
</dbReference>
<dbReference type="Pfam" id="PF00535">
    <property type="entry name" value="Glycos_transf_2"/>
    <property type="match status" value="1"/>
</dbReference>
<dbReference type="AlphaFoldDB" id="A0A1F6AN81"/>
<evidence type="ECO:0000259" key="4">
    <source>
        <dbReference type="Pfam" id="PF00535"/>
    </source>
</evidence>
<reference evidence="5 6" key="1">
    <citation type="journal article" date="2016" name="Nat. Commun.">
        <title>Thousands of microbial genomes shed light on interconnected biogeochemical processes in an aquifer system.</title>
        <authorList>
            <person name="Anantharaman K."/>
            <person name="Brown C.T."/>
            <person name="Hug L.A."/>
            <person name="Sharon I."/>
            <person name="Castelle C.J."/>
            <person name="Probst A.J."/>
            <person name="Thomas B.C."/>
            <person name="Singh A."/>
            <person name="Wilkins M.J."/>
            <person name="Karaoz U."/>
            <person name="Brodie E.L."/>
            <person name="Williams K.H."/>
            <person name="Hubbard S.S."/>
            <person name="Banfield J.F."/>
        </authorList>
    </citation>
    <scope>NUCLEOTIDE SEQUENCE [LARGE SCALE GENOMIC DNA]</scope>
</reference>
<dbReference type="CDD" id="cd04179">
    <property type="entry name" value="DPM_DPG-synthase_like"/>
    <property type="match status" value="1"/>
</dbReference>
<dbReference type="PANTHER" id="PTHR43398:SF1">
    <property type="entry name" value="DOLICHOL-PHOSPHATE MANNOSYLTRANSFERASE SUBUNIT 1"/>
    <property type="match status" value="1"/>
</dbReference>
<sequence length="242" mass="27551">MTPKFSVILPARNEAANLGKLISSLISKYKGLINEIIIVEDCSTDKTLEIALLLQTRYPKYIKIIKRKSPPGVGLALRDGMKNISHKSHYVLFMDSDFLINIPDIAKMIAKIPQYDGVVGSRFMSANSLLNYPKLKFIANRSYHFLTRLFLGIKHTDLTNNFKLYQTELVHKIYPFLTSSDFSVNSEIGYYPVLLGAKIGEVPVKWQERSKQMGVSKFKLFLVGPSYLNVFLKLILMKIKLL</sequence>
<dbReference type="PANTHER" id="PTHR43398">
    <property type="entry name" value="DOLICHOL-PHOSPHATE MANNOSYLTRANSFERASE SUBUNIT 1"/>
    <property type="match status" value="1"/>
</dbReference>
<dbReference type="SUPFAM" id="SSF53448">
    <property type="entry name" value="Nucleotide-diphospho-sugar transferases"/>
    <property type="match status" value="1"/>
</dbReference>
<evidence type="ECO:0000313" key="6">
    <source>
        <dbReference type="Proteomes" id="UP000176609"/>
    </source>
</evidence>
<dbReference type="EMBL" id="MFJR01000013">
    <property type="protein sequence ID" value="OGG26145.1"/>
    <property type="molecule type" value="Genomic_DNA"/>
</dbReference>
<protein>
    <recommendedName>
        <fullName evidence="4">Glycosyltransferase 2-like domain-containing protein</fullName>
    </recommendedName>
</protein>
<gene>
    <name evidence="5" type="ORF">A2960_04085</name>
</gene>